<dbReference type="GeneID" id="94831177"/>
<feature type="region of interest" description="Disordered" evidence="1">
    <location>
        <begin position="300"/>
        <end position="320"/>
    </location>
</feature>
<accession>A0A1J4J055</accession>
<evidence type="ECO:0000313" key="3">
    <source>
        <dbReference type="Proteomes" id="UP000179807"/>
    </source>
</evidence>
<sequence length="419" mass="48853">MHLIHNRSGEFLTIDKCQYFLDLTFMLETKRKPSPDELICEWVQWETPPELQFIKVEETLKMKPIPEFNDLIAYLKKTKQALSSHDISKIQEVRCKFLCFIEKTGIGDSQKLFLSLHNLHKLCLWKENKQEILKILENIVEILKSIESGKYYKENKSSPRTNSNPTTNFYDNPQGNSNYQNTSTYHGNSYYRKPEKSHLSNKNDDIIHNIEKRLIFHNSSDEPNNYTRETVKLNGFGNSQKLSAYSLSSTLNRTSNNVQNKINLHRNKKYENQFGSLAGNQNSSNSFEFDLLQFSTTKAQGHSESTEQTTPIVKSQEASKLGTNSKTYSNNVMSEELQKHFIDLQNILQKQKNGVIDRFTFNKITKLLEAIAQSRNSERFNVDVNWRDEVAYFKHRNLIPLQHIVSLRQKCEKIMSTIY</sequence>
<organism evidence="2 3">
    <name type="scientific">Tritrichomonas foetus</name>
    <dbReference type="NCBI Taxonomy" id="1144522"/>
    <lineage>
        <taxon>Eukaryota</taxon>
        <taxon>Metamonada</taxon>
        <taxon>Parabasalia</taxon>
        <taxon>Tritrichomonadida</taxon>
        <taxon>Tritrichomonadidae</taxon>
        <taxon>Tritrichomonas</taxon>
    </lineage>
</organism>
<comment type="caution">
    <text evidence="2">The sequence shown here is derived from an EMBL/GenBank/DDBJ whole genome shotgun (WGS) entry which is preliminary data.</text>
</comment>
<reference evidence="2" key="1">
    <citation type="submission" date="2016-10" db="EMBL/GenBank/DDBJ databases">
        <authorList>
            <person name="Benchimol M."/>
            <person name="Almeida L.G."/>
            <person name="Vasconcelos A.T."/>
            <person name="Perreira-Neves A."/>
            <person name="Rosa I.A."/>
            <person name="Tasca T."/>
            <person name="Bogo M.R."/>
            <person name="de Souza W."/>
        </authorList>
    </citation>
    <scope>NUCLEOTIDE SEQUENCE [LARGE SCALE GENOMIC DNA]</scope>
    <source>
        <strain evidence="2">K</strain>
    </source>
</reference>
<protein>
    <submittedName>
        <fullName evidence="2">Uncharacterized protein</fullName>
    </submittedName>
</protein>
<dbReference type="AlphaFoldDB" id="A0A1J4J055"/>
<keyword evidence="3" id="KW-1185">Reference proteome</keyword>
<evidence type="ECO:0000313" key="2">
    <source>
        <dbReference type="EMBL" id="OHS92976.1"/>
    </source>
</evidence>
<dbReference type="VEuPathDB" id="TrichDB:TRFO_12166"/>
<dbReference type="EMBL" id="MLAK01001448">
    <property type="protein sequence ID" value="OHS92976.1"/>
    <property type="molecule type" value="Genomic_DNA"/>
</dbReference>
<dbReference type="RefSeq" id="XP_068346113.1">
    <property type="nucleotide sequence ID" value="XM_068496473.1"/>
</dbReference>
<gene>
    <name evidence="2" type="ORF">TRFO_12166</name>
</gene>
<feature type="compositionally biased region" description="Polar residues" evidence="1">
    <location>
        <begin position="158"/>
        <end position="187"/>
    </location>
</feature>
<dbReference type="Proteomes" id="UP000179807">
    <property type="component" value="Unassembled WGS sequence"/>
</dbReference>
<name>A0A1J4J055_9EUKA</name>
<feature type="region of interest" description="Disordered" evidence="1">
    <location>
        <begin position="153"/>
        <end position="200"/>
    </location>
</feature>
<evidence type="ECO:0000256" key="1">
    <source>
        <dbReference type="SAM" id="MobiDB-lite"/>
    </source>
</evidence>
<proteinExistence type="predicted"/>